<comment type="caution">
    <text evidence="1">The sequence shown here is derived from an EMBL/GenBank/DDBJ whole genome shotgun (WGS) entry which is preliminary data.</text>
</comment>
<gene>
    <name evidence="1" type="ORF">RirG_111150</name>
</gene>
<organism evidence="1 2">
    <name type="scientific">Rhizophagus irregularis (strain DAOM 197198w)</name>
    <name type="common">Glomus intraradices</name>
    <dbReference type="NCBI Taxonomy" id="1432141"/>
    <lineage>
        <taxon>Eukaryota</taxon>
        <taxon>Fungi</taxon>
        <taxon>Fungi incertae sedis</taxon>
        <taxon>Mucoromycota</taxon>
        <taxon>Glomeromycotina</taxon>
        <taxon>Glomeromycetes</taxon>
        <taxon>Glomerales</taxon>
        <taxon>Glomeraceae</taxon>
        <taxon>Rhizophagus</taxon>
    </lineage>
</organism>
<dbReference type="HOGENOM" id="CLU_000288_7_27_1"/>
<keyword evidence="2" id="KW-1185">Reference proteome</keyword>
<dbReference type="Proteomes" id="UP000022910">
    <property type="component" value="Unassembled WGS sequence"/>
</dbReference>
<dbReference type="AlphaFoldDB" id="A0A015JE98"/>
<dbReference type="EMBL" id="JEMT01017556">
    <property type="protein sequence ID" value="EXX67787.1"/>
    <property type="molecule type" value="Genomic_DNA"/>
</dbReference>
<accession>A0A015JE98</accession>
<evidence type="ECO:0000313" key="1">
    <source>
        <dbReference type="EMBL" id="EXX67787.1"/>
    </source>
</evidence>
<evidence type="ECO:0000313" key="2">
    <source>
        <dbReference type="Proteomes" id="UP000022910"/>
    </source>
</evidence>
<proteinExistence type="predicted"/>
<name>A0A015JE98_RHIIW</name>
<protein>
    <submittedName>
        <fullName evidence="1">Uncharacterized protein</fullName>
    </submittedName>
</protein>
<reference evidence="1 2" key="1">
    <citation type="submission" date="2014-02" db="EMBL/GenBank/DDBJ databases">
        <title>Single nucleus genome sequencing reveals high similarity among nuclei of an endomycorrhizal fungus.</title>
        <authorList>
            <person name="Lin K."/>
            <person name="Geurts R."/>
            <person name="Zhang Z."/>
            <person name="Limpens E."/>
            <person name="Saunders D.G."/>
            <person name="Mu D."/>
            <person name="Pang E."/>
            <person name="Cao H."/>
            <person name="Cha H."/>
            <person name="Lin T."/>
            <person name="Zhou Q."/>
            <person name="Shang Y."/>
            <person name="Li Y."/>
            <person name="Ivanov S."/>
            <person name="Sharma T."/>
            <person name="Velzen R.V."/>
            <person name="Ruijter N.D."/>
            <person name="Aanen D.K."/>
            <person name="Win J."/>
            <person name="Kamoun S."/>
            <person name="Bisseling T."/>
            <person name="Huang S."/>
        </authorList>
    </citation>
    <scope>NUCLEOTIDE SEQUENCE [LARGE SCALE GENOMIC DNA]</scope>
    <source>
        <strain evidence="2">DAOM197198w</strain>
    </source>
</reference>
<sequence length="83" mass="9915">MPTVQRELVYATANRAYSLIDYNIHTDMHKRYEFQKQFIPADKLLTDDEKSEAINYITETYDRNKVRFNSGTKRICENCKQEC</sequence>
<dbReference type="STRING" id="1432141.A0A015JE98"/>